<dbReference type="PANTHER" id="PTHR21564">
    <property type="entry name" value="BRAKELESS PROTEIN"/>
    <property type="match status" value="1"/>
</dbReference>
<dbReference type="GO" id="GO:0005634">
    <property type="term" value="C:nucleus"/>
    <property type="evidence" value="ECO:0007669"/>
    <property type="project" value="TreeGrafter"/>
</dbReference>
<feature type="compositionally biased region" description="Polar residues" evidence="1">
    <location>
        <begin position="271"/>
        <end position="284"/>
    </location>
</feature>
<sequence>MNLLIEQRLTTITSSKSQQQQQSQISNENDMNNSSSSSPLVLKIKRHTTKQQQQQQNYNSISTSSYMSEEDNNSRSTTNTQRLKRTSITNTTATRRPSSPAFNGKQQQHATKRSVTIDNNNNDLPTNTDDISLTKRFKRDDSNHSSSNKVDACVETVSIGLATEPDHLGPCEPGTSVVLEGIVWNETDSGVLVVNVTWRGKTYVGTLLDSTKQDWACPRLTCESPTSDYDARSSSKTSRTKRTGGAGGNTRCSNHHHHHHHQQQQQQQQQSVSLCQQISSNNLPTGLDDRKLRNNIKSRQSKRLNNNISTSINDEIINNSSPLTSPYRTNNQQTFFSSETINTTTATTTMPTNISSNLEPQLISCSESHCHKRFASNIALNYHLTNAHKKTDLITSTIPQANTRDEEDVAHILANVADYVRRSSPPSSKRCSPEHHISSSNLKTIENSSLSWPCPQISSKLVLSSSLNNTERNLSPNSTRCKLNNNETNIVDNQNRIDQDDLKNSVKQADHFLLHIKDEVNINKNSYIDLNIKKEQNIIHTKIPTPPPPISSSPAYSDISDEDPTPNEQILSQPSTINLLTATNGKIDENGNNLHSSSFLSTNNGLNNSNSSWTAQMLFQQFGSFIQPQTTVTNNKDLSTTPNRLNSNNNICPSSNGTSDSTVKNILDSRRSSTTKSHSSSSSSSSPTTNLYHYHTNETKFPTPIINTLTSPNENLLHLSSTTIKPMDLVDYSINNNRTPNGGQYHHSSSLHPSRTINSQQYVIKRDFRVSYQYNSFSVFTNDEYQLIYRIETQYSLSYAATIKSILPLNDFIIVAHIDAFLGSNQIFNFRILNSLLGRWIDGRIYQQNMLIYVIELINFQQIIIELSPPRTPEMSSLNSVRFRDGQISYKILADYTQRTPWLSIYDLRLCSNEYPIELYLVGFAIVQRRM</sequence>
<keyword evidence="4" id="KW-1185">Reference proteome</keyword>
<feature type="region of interest" description="Disordered" evidence="1">
    <location>
        <begin position="224"/>
        <end position="307"/>
    </location>
</feature>
<name>A0A815HXS3_9BILA</name>
<protein>
    <recommendedName>
        <fullName evidence="2">C2H2-type domain-containing protein</fullName>
    </recommendedName>
</protein>
<feature type="compositionally biased region" description="Polar residues" evidence="1">
    <location>
        <begin position="633"/>
        <end position="664"/>
    </location>
</feature>
<feature type="compositionally biased region" description="Polar residues" evidence="1">
    <location>
        <begin position="57"/>
        <end position="67"/>
    </location>
</feature>
<dbReference type="EMBL" id="CAJNOL010001428">
    <property type="protein sequence ID" value="CAF1357773.1"/>
    <property type="molecule type" value="Genomic_DNA"/>
</dbReference>
<comment type="caution">
    <text evidence="3">The sequence shown here is derived from an EMBL/GenBank/DDBJ whole genome shotgun (WGS) entry which is preliminary data.</text>
</comment>
<dbReference type="AlphaFoldDB" id="A0A815HXS3"/>
<feature type="compositionally biased region" description="Low complexity" evidence="1">
    <location>
        <begin position="10"/>
        <end position="38"/>
    </location>
</feature>
<dbReference type="InterPro" id="IPR040010">
    <property type="entry name" value="ZN608/ZN609"/>
</dbReference>
<reference evidence="3" key="1">
    <citation type="submission" date="2021-02" db="EMBL/GenBank/DDBJ databases">
        <authorList>
            <person name="Nowell W R."/>
        </authorList>
    </citation>
    <scope>NUCLEOTIDE SEQUENCE</scope>
</reference>
<evidence type="ECO:0000259" key="2">
    <source>
        <dbReference type="PROSITE" id="PS00028"/>
    </source>
</evidence>
<feature type="region of interest" description="Disordered" evidence="1">
    <location>
        <begin position="633"/>
        <end position="694"/>
    </location>
</feature>
<organism evidence="3 4">
    <name type="scientific">Rotaria sordida</name>
    <dbReference type="NCBI Taxonomy" id="392033"/>
    <lineage>
        <taxon>Eukaryota</taxon>
        <taxon>Metazoa</taxon>
        <taxon>Spiralia</taxon>
        <taxon>Gnathifera</taxon>
        <taxon>Rotifera</taxon>
        <taxon>Eurotatoria</taxon>
        <taxon>Bdelloidea</taxon>
        <taxon>Philodinida</taxon>
        <taxon>Philodinidae</taxon>
        <taxon>Rotaria</taxon>
    </lineage>
</organism>
<feature type="compositionally biased region" description="Polar residues" evidence="1">
    <location>
        <begin position="74"/>
        <end position="109"/>
    </location>
</feature>
<accession>A0A815HXS3</accession>
<feature type="domain" description="C2H2-type" evidence="2">
    <location>
        <begin position="365"/>
        <end position="388"/>
    </location>
</feature>
<dbReference type="PROSITE" id="PS00028">
    <property type="entry name" value="ZINC_FINGER_C2H2_1"/>
    <property type="match status" value="1"/>
</dbReference>
<evidence type="ECO:0000313" key="3">
    <source>
        <dbReference type="EMBL" id="CAF1357773.1"/>
    </source>
</evidence>
<feature type="compositionally biased region" description="Basic residues" evidence="1">
    <location>
        <begin position="253"/>
        <end position="262"/>
    </location>
</feature>
<gene>
    <name evidence="3" type="ORF">JXQ802_LOCUS32450</name>
</gene>
<dbReference type="PANTHER" id="PTHR21564:SF5">
    <property type="entry name" value="SCRIBBLER, ISOFORM J"/>
    <property type="match status" value="1"/>
</dbReference>
<feature type="compositionally biased region" description="Basic residues" evidence="1">
    <location>
        <begin position="293"/>
        <end position="302"/>
    </location>
</feature>
<feature type="region of interest" description="Disordered" evidence="1">
    <location>
        <begin position="9"/>
        <end position="148"/>
    </location>
</feature>
<dbReference type="InterPro" id="IPR013087">
    <property type="entry name" value="Znf_C2H2_type"/>
</dbReference>
<feature type="compositionally biased region" description="Low complexity" evidence="1">
    <location>
        <begin position="672"/>
        <end position="689"/>
    </location>
</feature>
<dbReference type="Proteomes" id="UP000663870">
    <property type="component" value="Unassembled WGS sequence"/>
</dbReference>
<proteinExistence type="predicted"/>
<feature type="region of interest" description="Disordered" evidence="1">
    <location>
        <begin position="541"/>
        <end position="570"/>
    </location>
</feature>
<evidence type="ECO:0000256" key="1">
    <source>
        <dbReference type="SAM" id="MobiDB-lite"/>
    </source>
</evidence>
<evidence type="ECO:0000313" key="4">
    <source>
        <dbReference type="Proteomes" id="UP000663870"/>
    </source>
</evidence>
<feature type="compositionally biased region" description="Low complexity" evidence="1">
    <location>
        <begin position="116"/>
        <end position="130"/>
    </location>
</feature>
<dbReference type="GO" id="GO:0006357">
    <property type="term" value="P:regulation of transcription by RNA polymerase II"/>
    <property type="evidence" value="ECO:0007669"/>
    <property type="project" value="TreeGrafter"/>
</dbReference>